<comment type="caution">
    <text evidence="5">The sequence shown here is derived from an EMBL/GenBank/DDBJ whole genome shotgun (WGS) entry which is preliminary data.</text>
</comment>
<dbReference type="PANTHER" id="PTHR30146:SF153">
    <property type="entry name" value="LACTOSE OPERON REPRESSOR"/>
    <property type="match status" value="1"/>
</dbReference>
<organism evidence="5">
    <name type="scientific">mine drainage metagenome</name>
    <dbReference type="NCBI Taxonomy" id="410659"/>
    <lineage>
        <taxon>unclassified sequences</taxon>
        <taxon>metagenomes</taxon>
        <taxon>ecological metagenomes</taxon>
    </lineage>
</organism>
<evidence type="ECO:0000256" key="1">
    <source>
        <dbReference type="ARBA" id="ARBA00023015"/>
    </source>
</evidence>
<dbReference type="InterPro" id="IPR000843">
    <property type="entry name" value="HTH_LacI"/>
</dbReference>
<evidence type="ECO:0000313" key="5">
    <source>
        <dbReference type="EMBL" id="EQD28517.1"/>
    </source>
</evidence>
<reference evidence="5" key="2">
    <citation type="journal article" date="2014" name="ISME J.">
        <title>Microbial stratification in low pH oxic and suboxic macroscopic growths along an acid mine drainage.</title>
        <authorList>
            <person name="Mendez-Garcia C."/>
            <person name="Mesa V."/>
            <person name="Sprenger R.R."/>
            <person name="Richter M."/>
            <person name="Diez M.S."/>
            <person name="Solano J."/>
            <person name="Bargiela R."/>
            <person name="Golyshina O.V."/>
            <person name="Manteca A."/>
            <person name="Ramos J.L."/>
            <person name="Gallego J.R."/>
            <person name="Llorente I."/>
            <person name="Martins Dos Santos V.A."/>
            <person name="Jensen O.N."/>
            <person name="Pelaez A.I."/>
            <person name="Sanchez J."/>
            <person name="Ferrer M."/>
        </authorList>
    </citation>
    <scope>NUCLEOTIDE SEQUENCE</scope>
</reference>
<dbReference type="InterPro" id="IPR028082">
    <property type="entry name" value="Peripla_BP_I"/>
</dbReference>
<reference evidence="5" key="1">
    <citation type="submission" date="2013-08" db="EMBL/GenBank/DDBJ databases">
        <authorList>
            <person name="Mendez C."/>
            <person name="Richter M."/>
            <person name="Ferrer M."/>
            <person name="Sanchez J."/>
        </authorList>
    </citation>
    <scope>NUCLEOTIDE SEQUENCE</scope>
</reference>
<proteinExistence type="predicted"/>
<feature type="non-terminal residue" evidence="5">
    <location>
        <position position="1"/>
    </location>
</feature>
<dbReference type="InterPro" id="IPR010982">
    <property type="entry name" value="Lambda_DNA-bd_dom_sf"/>
</dbReference>
<feature type="domain" description="HTH lacI-type" evidence="4">
    <location>
        <begin position="1"/>
        <end position="30"/>
    </location>
</feature>
<dbReference type="Gene3D" id="1.10.260.40">
    <property type="entry name" value="lambda repressor-like DNA-binding domains"/>
    <property type="match status" value="1"/>
</dbReference>
<evidence type="ECO:0000259" key="4">
    <source>
        <dbReference type="PROSITE" id="PS50932"/>
    </source>
</evidence>
<dbReference type="PANTHER" id="PTHR30146">
    <property type="entry name" value="LACI-RELATED TRANSCRIPTIONAL REPRESSOR"/>
    <property type="match status" value="1"/>
</dbReference>
<gene>
    <name evidence="5" type="ORF">B2A_14904</name>
</gene>
<protein>
    <submittedName>
        <fullName evidence="5">Transcriptional regulator, LacI family</fullName>
    </submittedName>
</protein>
<dbReference type="GO" id="GO:0000976">
    <property type="term" value="F:transcription cis-regulatory region binding"/>
    <property type="evidence" value="ECO:0007669"/>
    <property type="project" value="TreeGrafter"/>
</dbReference>
<dbReference type="SUPFAM" id="SSF53822">
    <property type="entry name" value="Periplasmic binding protein-like I"/>
    <property type="match status" value="1"/>
</dbReference>
<dbReference type="EMBL" id="AUZZ01010846">
    <property type="protein sequence ID" value="EQD28517.1"/>
    <property type="molecule type" value="Genomic_DNA"/>
</dbReference>
<evidence type="ECO:0000256" key="3">
    <source>
        <dbReference type="ARBA" id="ARBA00023163"/>
    </source>
</evidence>
<dbReference type="AlphaFoldDB" id="T0Y9N4"/>
<dbReference type="SMART" id="SM00354">
    <property type="entry name" value="HTH_LACI"/>
    <property type="match status" value="1"/>
</dbReference>
<sequence length="125" mass="13608">GVRAETRERVLTAIQQLDYQPNLAARGLAGDRSFLIGLFYDQPGDYLSEFQTGAVQRCREANLHLMVEPLEAASPDVGRDLSTLIRQLRLEGVILLPPLSDLPAVQAILAAADIPAVHIAPMHAQ</sequence>
<dbReference type="Gene3D" id="3.40.50.2300">
    <property type="match status" value="1"/>
</dbReference>
<name>T0Y9N4_9ZZZZ</name>
<dbReference type="GO" id="GO:0003700">
    <property type="term" value="F:DNA-binding transcription factor activity"/>
    <property type="evidence" value="ECO:0007669"/>
    <property type="project" value="TreeGrafter"/>
</dbReference>
<feature type="non-terminal residue" evidence="5">
    <location>
        <position position="125"/>
    </location>
</feature>
<keyword evidence="1" id="KW-0805">Transcription regulation</keyword>
<keyword evidence="2" id="KW-0238">DNA-binding</keyword>
<dbReference type="CDD" id="cd01392">
    <property type="entry name" value="HTH_LacI"/>
    <property type="match status" value="1"/>
</dbReference>
<dbReference type="SUPFAM" id="SSF47413">
    <property type="entry name" value="lambda repressor-like DNA-binding domains"/>
    <property type="match status" value="1"/>
</dbReference>
<dbReference type="PROSITE" id="PS50932">
    <property type="entry name" value="HTH_LACI_2"/>
    <property type="match status" value="1"/>
</dbReference>
<accession>T0Y9N4</accession>
<keyword evidence="3" id="KW-0804">Transcription</keyword>
<evidence type="ECO:0000256" key="2">
    <source>
        <dbReference type="ARBA" id="ARBA00023125"/>
    </source>
</evidence>